<keyword evidence="2" id="KW-1185">Reference proteome</keyword>
<evidence type="ECO:0000313" key="1">
    <source>
        <dbReference type="EMBL" id="PRY61133.1"/>
    </source>
</evidence>
<evidence type="ECO:0000313" key="2">
    <source>
        <dbReference type="Proteomes" id="UP000238176"/>
    </source>
</evidence>
<dbReference type="AlphaFoldDB" id="A0A2T0UT97"/>
<reference evidence="1 2" key="1">
    <citation type="submission" date="2018-03" db="EMBL/GenBank/DDBJ databases">
        <title>Genomic Encyclopedia of Type Strains, Phase III (KMG-III): the genomes of soil and plant-associated and newly described type strains.</title>
        <authorList>
            <person name="Whitman W."/>
        </authorList>
    </citation>
    <scope>NUCLEOTIDE SEQUENCE [LARGE SCALE GENOMIC DNA]</scope>
    <source>
        <strain evidence="1 2">CGMCC 4.7067</strain>
    </source>
</reference>
<dbReference type="EMBL" id="PVTJ01000002">
    <property type="protein sequence ID" value="PRY61133.1"/>
    <property type="molecule type" value="Genomic_DNA"/>
</dbReference>
<name>A0A2T0UT97_9ACTN</name>
<sequence length="209" mass="22453">MRMSIRAVLTSVLLVLMVGVVAAVSLWFASRSGTPGDEASTAIAEPELPEAMCDRIDLSGIDRLAGERDPDRDYFADEADLRFDCDFWYTVTDVEGAWLKVTGEVGREQDWSGGIENWIDTAESVHPLTGAEDWDAAGLVVSDGVGALQTTGADRTGTAYELRLADGDLRVQIFFEHLETADGALAPDEVAEELVAIGEQVREAVGTGS</sequence>
<protein>
    <submittedName>
        <fullName evidence="1">Uncharacterized protein</fullName>
    </submittedName>
</protein>
<proteinExistence type="predicted"/>
<comment type="caution">
    <text evidence="1">The sequence shown here is derived from an EMBL/GenBank/DDBJ whole genome shotgun (WGS) entry which is preliminary data.</text>
</comment>
<organism evidence="1 2">
    <name type="scientific">Glycomyces artemisiae</name>
    <dbReference type="NCBI Taxonomy" id="1076443"/>
    <lineage>
        <taxon>Bacteria</taxon>
        <taxon>Bacillati</taxon>
        <taxon>Actinomycetota</taxon>
        <taxon>Actinomycetes</taxon>
        <taxon>Glycomycetales</taxon>
        <taxon>Glycomycetaceae</taxon>
        <taxon>Glycomyces</taxon>
    </lineage>
</organism>
<dbReference type="Proteomes" id="UP000238176">
    <property type="component" value="Unassembled WGS sequence"/>
</dbReference>
<gene>
    <name evidence="1" type="ORF">B0I28_102753</name>
</gene>
<accession>A0A2T0UT97</accession>